<dbReference type="InterPro" id="IPR000182">
    <property type="entry name" value="GNAT_dom"/>
</dbReference>
<dbReference type="InterPro" id="IPR016181">
    <property type="entry name" value="Acyl_CoA_acyltransferase"/>
</dbReference>
<sequence length="216" mass="24312">MSPPLYPPLDLQVITPRLTLYGATDDLLAQLLPIVRAGVAEGHPGLFDDPMSLYEDNPVRERKWLQAIWRGRGTVRPDAWRLYFVVMLGEQAVGMQDLIGVNFDRFRTVTSFSWLAPNVRQQGLGREMRAAILHLAFAGFGAAEASSDAFLDNVASNRVSEALGYHPNGTDWATRRGEPARVNRWRLQRNTWDKHRRSDIELIGVDACRPVLHIPG</sequence>
<dbReference type="InterPro" id="IPR051908">
    <property type="entry name" value="Ribosomal_N-acetyltransferase"/>
</dbReference>
<dbReference type="AlphaFoldDB" id="A0AAU7UFN9"/>
<keyword evidence="2" id="KW-0808">Transferase</keyword>
<evidence type="ECO:0000313" key="2">
    <source>
        <dbReference type="EMBL" id="XBV87272.1"/>
    </source>
</evidence>
<dbReference type="GO" id="GO:0005737">
    <property type="term" value="C:cytoplasm"/>
    <property type="evidence" value="ECO:0007669"/>
    <property type="project" value="TreeGrafter"/>
</dbReference>
<name>A0AAU7UFN9_9DEIO</name>
<organism evidence="2">
    <name type="scientific">Deinococcus sonorensis KR-87</name>
    <dbReference type="NCBI Taxonomy" id="694439"/>
    <lineage>
        <taxon>Bacteria</taxon>
        <taxon>Thermotogati</taxon>
        <taxon>Deinococcota</taxon>
        <taxon>Deinococci</taxon>
        <taxon>Deinococcales</taxon>
        <taxon>Deinococcaceae</taxon>
        <taxon>Deinococcus</taxon>
    </lineage>
</organism>
<dbReference type="Pfam" id="PF13302">
    <property type="entry name" value="Acetyltransf_3"/>
    <property type="match status" value="1"/>
</dbReference>
<dbReference type="Gene3D" id="3.40.630.30">
    <property type="match status" value="1"/>
</dbReference>
<dbReference type="GO" id="GO:0008999">
    <property type="term" value="F:protein-N-terminal-alanine acetyltransferase activity"/>
    <property type="evidence" value="ECO:0007669"/>
    <property type="project" value="TreeGrafter"/>
</dbReference>
<dbReference type="KEGG" id="dsc:ABOD76_21490"/>
<dbReference type="EC" id="2.-.-.-" evidence="2"/>
<keyword evidence="2" id="KW-0614">Plasmid</keyword>
<dbReference type="GO" id="GO:1990189">
    <property type="term" value="F:protein N-terminal-serine acetyltransferase activity"/>
    <property type="evidence" value="ECO:0007669"/>
    <property type="project" value="TreeGrafter"/>
</dbReference>
<reference evidence="2" key="1">
    <citation type="submission" date="2024-06" db="EMBL/GenBank/DDBJ databases">
        <title>Draft Genome Sequence of Deinococcus sonorensis Type Strain KR-87, a Biofilm Producing Representative of the Genus Deinococcus.</title>
        <authorList>
            <person name="Boren L.S."/>
            <person name="Grosso R.A."/>
            <person name="Hugenberg-Cox A.N."/>
            <person name="Hill J.T.E."/>
            <person name="Albert C.M."/>
            <person name="Tuohy J.M."/>
        </authorList>
    </citation>
    <scope>NUCLEOTIDE SEQUENCE</scope>
    <source>
        <strain evidence="2">KR-87</strain>
        <plasmid evidence="2">pDson02</plasmid>
    </source>
</reference>
<gene>
    <name evidence="2" type="ORF">ABOD76_21490</name>
</gene>
<accession>A0AAU7UFN9</accession>
<dbReference type="SUPFAM" id="SSF55729">
    <property type="entry name" value="Acyl-CoA N-acyltransferases (Nat)"/>
    <property type="match status" value="1"/>
</dbReference>
<dbReference type="PANTHER" id="PTHR43441:SF11">
    <property type="entry name" value="RIBOSOMAL-PROTEIN-SERINE ACETYLTRANSFERASE"/>
    <property type="match status" value="1"/>
</dbReference>
<dbReference type="EMBL" id="CP158300">
    <property type="protein sequence ID" value="XBV87272.1"/>
    <property type="molecule type" value="Genomic_DNA"/>
</dbReference>
<dbReference type="PROSITE" id="PS51186">
    <property type="entry name" value="GNAT"/>
    <property type="match status" value="1"/>
</dbReference>
<feature type="domain" description="N-acetyltransferase" evidence="1">
    <location>
        <begin position="18"/>
        <end position="188"/>
    </location>
</feature>
<protein>
    <submittedName>
        <fullName evidence="2">GNAT family protein</fullName>
        <ecNumber evidence="2">2.-.-.-</ecNumber>
    </submittedName>
</protein>
<geneLocation type="plasmid" evidence="2">
    <name>pDson02</name>
</geneLocation>
<dbReference type="RefSeq" id="WP_350245422.1">
    <property type="nucleotide sequence ID" value="NZ_CP158300.1"/>
</dbReference>
<proteinExistence type="predicted"/>
<dbReference type="PANTHER" id="PTHR43441">
    <property type="entry name" value="RIBOSOMAL-PROTEIN-SERINE ACETYLTRANSFERASE"/>
    <property type="match status" value="1"/>
</dbReference>
<evidence type="ECO:0000259" key="1">
    <source>
        <dbReference type="PROSITE" id="PS51186"/>
    </source>
</evidence>